<evidence type="ECO:0000313" key="3">
    <source>
        <dbReference type="EMBL" id="SBT74659.1"/>
    </source>
</evidence>
<dbReference type="AlphaFoldDB" id="A0A1C3KL13"/>
<dbReference type="InterPro" id="IPR044885">
    <property type="entry name" value="PRESA_N_sf"/>
</dbReference>
<organism evidence="3 4">
    <name type="scientific">Plasmodium malariae</name>
    <dbReference type="NCBI Taxonomy" id="5858"/>
    <lineage>
        <taxon>Eukaryota</taxon>
        <taxon>Sar</taxon>
        <taxon>Alveolata</taxon>
        <taxon>Apicomplexa</taxon>
        <taxon>Aconoidasida</taxon>
        <taxon>Haemosporida</taxon>
        <taxon>Plasmodiidae</taxon>
        <taxon>Plasmodium</taxon>
        <taxon>Plasmodium (Plasmodium)</taxon>
    </lineage>
</organism>
<sequence length="256" mass="30239">KKEETIEEKKPEKKEKTVSKNKEETSLRKFLRNIDESKLDDIIDKILGKMNDKMAEKNEKQTNNGNYLRMLSKYNVPDISQDTDDGGCYVIDNNLKGGSVAINDLTNKMFSYPYFSNNFSSPMHLNDKKLCRTIITLSKDTAKEDLFPIWKLFCWNKRNKYVIILDELMSEYDGLRRNYSKYEHLTKRRWKKCYKKFKKIVNAEEASLNKEFISLINNKSVSLDQCKEFLLKSIQTANKFLENTKVYCRNILQKDI</sequence>
<evidence type="ECO:0000313" key="4">
    <source>
        <dbReference type="Proteomes" id="UP000219799"/>
    </source>
</evidence>
<dbReference type="Gene3D" id="6.10.280.180">
    <property type="entry name" value="Plasmodium RESA, N-terminal helical domain"/>
    <property type="match status" value="1"/>
</dbReference>
<dbReference type="EMBL" id="LT594489">
    <property type="protein sequence ID" value="SBT74659.1"/>
    <property type="molecule type" value="Genomic_DNA"/>
</dbReference>
<accession>A0A1C3KL13</accession>
<protein>
    <recommendedName>
        <fullName evidence="2">Plasmodium RESA N-terminal domain-containing protein</fullName>
    </recommendedName>
</protein>
<reference evidence="3 4" key="1">
    <citation type="submission" date="2016-06" db="EMBL/GenBank/DDBJ databases">
        <authorList>
            <consortium name="Pathogen Informatics"/>
        </authorList>
    </citation>
    <scope>NUCLEOTIDE SEQUENCE [LARGE SCALE GENOMIC DNA]</scope>
    <source>
        <strain evidence="3">PmlGA01</strain>
    </source>
</reference>
<gene>
    <name evidence="3" type="primary">PmlGA01_010005000</name>
    <name evidence="3" type="ORF">PMLGA01_010005000</name>
</gene>
<feature type="domain" description="Plasmodium RESA N-terminal" evidence="2">
    <location>
        <begin position="125"/>
        <end position="248"/>
    </location>
</feature>
<dbReference type="VEuPathDB" id="PlasmoDB:PmUG01_01013800"/>
<dbReference type="PANTHER" id="PTHR36193">
    <property type="entry name" value="PHISTB DOMAIN-CONTAINING RESA-LIKE PROTEIN 1"/>
    <property type="match status" value="1"/>
</dbReference>
<proteinExistence type="predicted"/>
<feature type="region of interest" description="Disordered" evidence="1">
    <location>
        <begin position="1"/>
        <end position="22"/>
    </location>
</feature>
<dbReference type="Proteomes" id="UP000219799">
    <property type="component" value="Chromosome 1"/>
</dbReference>
<dbReference type="PANTHER" id="PTHR36193:SF23">
    <property type="entry name" value="PHISTB DOMAIN-CONTAINING RESA-LIKE PROTEIN 1"/>
    <property type="match status" value="1"/>
</dbReference>
<feature type="non-terminal residue" evidence="3">
    <location>
        <position position="1"/>
    </location>
</feature>
<dbReference type="InterPro" id="IPR019111">
    <property type="entry name" value="PRESA_N"/>
</dbReference>
<dbReference type="Pfam" id="PF09687">
    <property type="entry name" value="PRESAN"/>
    <property type="match status" value="1"/>
</dbReference>
<evidence type="ECO:0000259" key="2">
    <source>
        <dbReference type="Pfam" id="PF09687"/>
    </source>
</evidence>
<evidence type="ECO:0000256" key="1">
    <source>
        <dbReference type="SAM" id="MobiDB-lite"/>
    </source>
</evidence>
<name>A0A1C3KL13_PLAMA</name>